<sequence>MNIMKAKVCECFCIEALCWVVALLVAPSLAQGSGGSALTSPCPSVFTYDPPAAEPGLWSGAATLSTDVPLDQTQLSIVLDSPALGIFGKLNNWTGNATSQDNVQFIIYENDFNIDPEQSVMMQLFVQYDPVNTTPRLRTITLSGKVICDAKTSRALDNNSGAALKLDDRLSQISFPVDECGVVAGGNERFPLIFNGNFYKRGEIPWLVVIYRLNKGVLQRICGGTLVSDLHVLTAAHCLQLGSWFVTPVGDVTVKIGVHSLNDPNDKLTVTRKLVARYIHEDYNPFTLENDILILTLEKSVRFNNYIRPACLWGGDTKLSRVVGATGIVAGWGKRSVEDNRGQLDEPQMVRAPIVSNIECRGSKAVFHQVTYNTTLCAGYRNGTGPCSGDSGGGLYLLERGKWTLRGLVSLSLQNTWLTCDLNEYVVFTDTAQFLPWIKKIMGDKYIDNDDFSEISGVTSVECGRVVLDPTTLAVNGTPTQEGQWPWHVAIYLIQTVDNKYICGGTLVTYKHVITAAHCVTRKGSQRIVDQRALQIHLGKYNLQTSVNGVQIKLVKEIFVNPDYQPSTFSRNLAILELREPVTYTDWVRPVCLWPDNATDLNNVVGKMGSMVGWRVNENGVLNEELGLLEIPVVDQETCIRSYIEFFVRYTSSYTYCAGNRTAPSPCNGDSGSGMVFKMNNVWYLRGLVSLVVAKRNTTLCDPSHYAIFTDLAQFLPWIYDTMESDF</sequence>
<evidence type="ECO:0000313" key="1">
    <source>
        <dbReference type="EMBL" id="KAJ8712869.1"/>
    </source>
</evidence>
<organism evidence="1 2">
    <name type="scientific">Mythimna loreyi</name>
    <dbReference type="NCBI Taxonomy" id="667449"/>
    <lineage>
        <taxon>Eukaryota</taxon>
        <taxon>Metazoa</taxon>
        <taxon>Ecdysozoa</taxon>
        <taxon>Arthropoda</taxon>
        <taxon>Hexapoda</taxon>
        <taxon>Insecta</taxon>
        <taxon>Pterygota</taxon>
        <taxon>Neoptera</taxon>
        <taxon>Endopterygota</taxon>
        <taxon>Lepidoptera</taxon>
        <taxon>Glossata</taxon>
        <taxon>Ditrysia</taxon>
        <taxon>Noctuoidea</taxon>
        <taxon>Noctuidae</taxon>
        <taxon>Noctuinae</taxon>
        <taxon>Hadenini</taxon>
        <taxon>Mythimna</taxon>
    </lineage>
</organism>
<name>A0ACC2QFN3_9NEOP</name>
<dbReference type="Proteomes" id="UP001231649">
    <property type="component" value="Chromosome 21"/>
</dbReference>
<dbReference type="EMBL" id="CM056797">
    <property type="protein sequence ID" value="KAJ8712869.1"/>
    <property type="molecule type" value="Genomic_DNA"/>
</dbReference>
<keyword evidence="2" id="KW-1185">Reference proteome</keyword>
<accession>A0ACC2QFN3</accession>
<comment type="caution">
    <text evidence="1">The sequence shown here is derived from an EMBL/GenBank/DDBJ whole genome shotgun (WGS) entry which is preliminary data.</text>
</comment>
<protein>
    <submittedName>
        <fullName evidence="1">Uncharacterized protein</fullName>
    </submittedName>
</protein>
<reference evidence="1" key="1">
    <citation type="submission" date="2023-03" db="EMBL/GenBank/DDBJ databases">
        <title>Chromosome-level genomes of two armyworms, Mythimna separata and Mythimna loreyi, provide insights into the biosynthesis and reception of sex pheromones.</title>
        <authorList>
            <person name="Zhao H."/>
        </authorList>
    </citation>
    <scope>NUCLEOTIDE SEQUENCE</scope>
    <source>
        <strain evidence="1">BeijingLab</strain>
    </source>
</reference>
<proteinExistence type="predicted"/>
<gene>
    <name evidence="1" type="ORF">PYW08_008173</name>
</gene>
<evidence type="ECO:0000313" key="2">
    <source>
        <dbReference type="Proteomes" id="UP001231649"/>
    </source>
</evidence>